<protein>
    <submittedName>
        <fullName evidence="1">Uncharacterized protein</fullName>
    </submittedName>
</protein>
<gene>
    <name evidence="1" type="ORF">GCM10010361_11390</name>
</gene>
<dbReference type="EMBL" id="BAAABY010000009">
    <property type="protein sequence ID" value="GAA0449099.1"/>
    <property type="molecule type" value="Genomic_DNA"/>
</dbReference>
<reference evidence="1 2" key="1">
    <citation type="journal article" date="2019" name="Int. J. Syst. Evol. Microbiol.">
        <title>The Global Catalogue of Microorganisms (GCM) 10K type strain sequencing project: providing services to taxonomists for standard genome sequencing and annotation.</title>
        <authorList>
            <consortium name="The Broad Institute Genomics Platform"/>
            <consortium name="The Broad Institute Genome Sequencing Center for Infectious Disease"/>
            <person name="Wu L."/>
            <person name="Ma J."/>
        </authorList>
    </citation>
    <scope>NUCLEOTIDE SEQUENCE [LARGE SCALE GENOMIC DNA]</scope>
    <source>
        <strain evidence="1 2">JCM 4805</strain>
    </source>
</reference>
<accession>A0ABN0ZIS4</accession>
<comment type="caution">
    <text evidence="1">The sequence shown here is derived from an EMBL/GenBank/DDBJ whole genome shotgun (WGS) entry which is preliminary data.</text>
</comment>
<proteinExistence type="predicted"/>
<organism evidence="1 2">
    <name type="scientific">Streptomyces olivaceiscleroticus</name>
    <dbReference type="NCBI Taxonomy" id="68245"/>
    <lineage>
        <taxon>Bacteria</taxon>
        <taxon>Bacillati</taxon>
        <taxon>Actinomycetota</taxon>
        <taxon>Actinomycetes</taxon>
        <taxon>Kitasatosporales</taxon>
        <taxon>Streptomycetaceae</taxon>
        <taxon>Streptomyces</taxon>
    </lineage>
</organism>
<evidence type="ECO:0000313" key="2">
    <source>
        <dbReference type="Proteomes" id="UP001500909"/>
    </source>
</evidence>
<keyword evidence="2" id="KW-1185">Reference proteome</keyword>
<dbReference type="Proteomes" id="UP001500909">
    <property type="component" value="Unassembled WGS sequence"/>
</dbReference>
<name>A0ABN0ZIS4_9ACTN</name>
<evidence type="ECO:0000313" key="1">
    <source>
        <dbReference type="EMBL" id="GAA0449099.1"/>
    </source>
</evidence>
<sequence length="94" mass="9932">MSGLPEAGGRGAVAELSRFRTACYGCLSARADAFFELTDALLCAGRSDSDTGQLSLLAEHQRGYGSLYGALNMAAWTPKPCVTCWLPCRCHASA</sequence>